<gene>
    <name evidence="1" type="ORF">QFC20_003125</name>
</gene>
<protein>
    <submittedName>
        <fullName evidence="1">Uncharacterized protein</fullName>
    </submittedName>
</protein>
<name>A0ACC2WGU3_9TREE</name>
<dbReference type="EMBL" id="JASBWS010000026">
    <property type="protein sequence ID" value="KAJ9110051.1"/>
    <property type="molecule type" value="Genomic_DNA"/>
</dbReference>
<sequence length="410" mass="45565">MSNPSRFEMDYHYQNVDPAIGDKIDDEIRNLFNSSTQDGDRKDIREELTEKSSERVVDVYQKAIMDAYKIVVQLRYQPFQLLCYRSDVALLSVNDASIEHTGFESPRSWPSAPLQSAIDICQGHIPDTGVNADIHLRLSALADGLLLDACASASFSAPATAQHSEVVRVGAHSVCFIQNSNLSTNVVGYDVRPAQTPGDSLSNGDISAIAQRNMLYRIPHQYKFYYEDFSGAIRDRITPMLKGLRHFIVSEENTAKHKELVARCVKRIVEIYQIAAAESGNCFQSHSVSDLTRDGPSGARCEKDVARACEKYRRGRKKTTKTYQRRVDLVTPLRKALKDPLSMVAQVGTELANVPRPYPQGTVRSLTAGSADYSQGAQAVSFVGANPNFHSSLSDYPETHARDSDEPSRR</sequence>
<accession>A0ACC2WGU3</accession>
<comment type="caution">
    <text evidence="1">The sequence shown here is derived from an EMBL/GenBank/DDBJ whole genome shotgun (WGS) entry which is preliminary data.</text>
</comment>
<reference evidence="1" key="1">
    <citation type="submission" date="2023-04" db="EMBL/GenBank/DDBJ databases">
        <title>Draft Genome sequencing of Naganishia species isolated from polar environments using Oxford Nanopore Technology.</title>
        <authorList>
            <person name="Leo P."/>
            <person name="Venkateswaran K."/>
        </authorList>
    </citation>
    <scope>NUCLEOTIDE SEQUENCE</scope>
    <source>
        <strain evidence="1">MNA-CCFEE 5262</strain>
    </source>
</reference>
<evidence type="ECO:0000313" key="1">
    <source>
        <dbReference type="EMBL" id="KAJ9110051.1"/>
    </source>
</evidence>
<proteinExistence type="predicted"/>
<keyword evidence="2" id="KW-1185">Reference proteome</keyword>
<dbReference type="Proteomes" id="UP001230649">
    <property type="component" value="Unassembled WGS sequence"/>
</dbReference>
<evidence type="ECO:0000313" key="2">
    <source>
        <dbReference type="Proteomes" id="UP001230649"/>
    </source>
</evidence>
<organism evidence="1 2">
    <name type="scientific">Naganishia adeliensis</name>
    <dbReference type="NCBI Taxonomy" id="92952"/>
    <lineage>
        <taxon>Eukaryota</taxon>
        <taxon>Fungi</taxon>
        <taxon>Dikarya</taxon>
        <taxon>Basidiomycota</taxon>
        <taxon>Agaricomycotina</taxon>
        <taxon>Tremellomycetes</taxon>
        <taxon>Filobasidiales</taxon>
        <taxon>Filobasidiaceae</taxon>
        <taxon>Naganishia</taxon>
    </lineage>
</organism>